<dbReference type="GO" id="GO:0005737">
    <property type="term" value="C:cytoplasm"/>
    <property type="evidence" value="ECO:0007669"/>
    <property type="project" value="InterPro"/>
</dbReference>
<dbReference type="EMBL" id="CAJJDO010000008">
    <property type="protein sequence ID" value="CAD8139439.1"/>
    <property type="molecule type" value="Genomic_DNA"/>
</dbReference>
<dbReference type="PROSITE" id="PS50004">
    <property type="entry name" value="C2"/>
    <property type="match status" value="1"/>
</dbReference>
<feature type="domain" description="C2" evidence="3">
    <location>
        <begin position="94"/>
        <end position="213"/>
    </location>
</feature>
<keyword evidence="2" id="KW-0472">Membrane</keyword>
<evidence type="ECO:0000259" key="3">
    <source>
        <dbReference type="PROSITE" id="PS50004"/>
    </source>
</evidence>
<dbReference type="PROSITE" id="PS00387">
    <property type="entry name" value="PPASE"/>
    <property type="match status" value="1"/>
</dbReference>
<evidence type="ECO:0000313" key="5">
    <source>
        <dbReference type="Proteomes" id="UP000689195"/>
    </source>
</evidence>
<organism evidence="4 5">
    <name type="scientific">Paramecium pentaurelia</name>
    <dbReference type="NCBI Taxonomy" id="43138"/>
    <lineage>
        <taxon>Eukaryota</taxon>
        <taxon>Sar</taxon>
        <taxon>Alveolata</taxon>
        <taxon>Ciliophora</taxon>
        <taxon>Intramacronucleata</taxon>
        <taxon>Oligohymenophorea</taxon>
        <taxon>Peniculida</taxon>
        <taxon>Parameciidae</taxon>
        <taxon>Paramecium</taxon>
    </lineage>
</organism>
<dbReference type="SMART" id="SM00239">
    <property type="entry name" value="C2"/>
    <property type="match status" value="1"/>
</dbReference>
<dbReference type="FunFam" id="3.90.80.10:FF:000010">
    <property type="entry name" value="Probable inorganic pyrophosphatase"/>
    <property type="match status" value="1"/>
</dbReference>
<feature type="transmembrane region" description="Helical" evidence="2">
    <location>
        <begin position="349"/>
        <end position="368"/>
    </location>
</feature>
<dbReference type="AlphaFoldDB" id="A0A8S1SJK7"/>
<dbReference type="CDD" id="cd00030">
    <property type="entry name" value="C2"/>
    <property type="match status" value="1"/>
</dbReference>
<feature type="transmembrane region" description="Helical" evidence="2">
    <location>
        <begin position="395"/>
        <end position="414"/>
    </location>
</feature>
<gene>
    <name evidence="4" type="ORF">PPENT_87.1.T0080099</name>
</gene>
<dbReference type="InterPro" id="IPR000008">
    <property type="entry name" value="C2_dom"/>
</dbReference>
<dbReference type="Pfam" id="PF00719">
    <property type="entry name" value="Pyrophosphatase"/>
    <property type="match status" value="1"/>
</dbReference>
<protein>
    <recommendedName>
        <fullName evidence="3">C2 domain-containing protein</fullName>
    </recommendedName>
</protein>
<feature type="coiled-coil region" evidence="1">
    <location>
        <begin position="75"/>
        <end position="102"/>
    </location>
</feature>
<keyword evidence="2" id="KW-0812">Transmembrane</keyword>
<dbReference type="Pfam" id="PF00168">
    <property type="entry name" value="C2"/>
    <property type="match status" value="1"/>
</dbReference>
<dbReference type="GO" id="GO:0004427">
    <property type="term" value="F:inorganic diphosphate phosphatase activity"/>
    <property type="evidence" value="ECO:0007669"/>
    <property type="project" value="InterPro"/>
</dbReference>
<dbReference type="InterPro" id="IPR008162">
    <property type="entry name" value="Pyrophosphatase"/>
</dbReference>
<keyword evidence="5" id="KW-1185">Reference proteome</keyword>
<proteinExistence type="predicted"/>
<accession>A0A8S1SJK7</accession>
<dbReference type="Proteomes" id="UP000689195">
    <property type="component" value="Unassembled WGS sequence"/>
</dbReference>
<comment type="caution">
    <text evidence="4">The sequence shown here is derived from an EMBL/GenBank/DDBJ whole genome shotgun (WGS) entry which is preliminary data.</text>
</comment>
<evidence type="ECO:0000256" key="1">
    <source>
        <dbReference type="SAM" id="Coils"/>
    </source>
</evidence>
<dbReference type="OrthoDB" id="1608002at2759"/>
<dbReference type="GO" id="GO:0006796">
    <property type="term" value="P:phosphate-containing compound metabolic process"/>
    <property type="evidence" value="ECO:0007669"/>
    <property type="project" value="InterPro"/>
</dbReference>
<keyword evidence="2" id="KW-1133">Transmembrane helix</keyword>
<name>A0A8S1SJK7_9CILI</name>
<keyword evidence="1" id="KW-0175">Coiled coil</keyword>
<evidence type="ECO:0000313" key="4">
    <source>
        <dbReference type="EMBL" id="CAD8139439.1"/>
    </source>
</evidence>
<dbReference type="GO" id="GO:0000287">
    <property type="term" value="F:magnesium ion binding"/>
    <property type="evidence" value="ECO:0007669"/>
    <property type="project" value="InterPro"/>
</dbReference>
<sequence length="744" mass="87656">MLNLQTILRGFEENGLKQESLYKADEILAKLDIMAKKEFDRDIAEQLFQQCKPTQLNLKIVYRLADIGQTIIDAIQLQSEKARNAEQQLKQIQQNKVICESQLAETSVYSNTRYLFLTLLCAKNIPLQLKYTNCHIQLTLGVINQIAKPEQQYDKVNPEFNQEFEFSVPPLISTLQIQFYIRTENTLPILWGQAQLKIQQLDDQVIKQVELKLVDPVGRDLGSTIELEAQIVLNKHQYLQAQLQKFEQKIFTLDNDLIEYKNNLEIIERPFKAKQLSKEQNNKQLSSNIFNQQLHTSQNQQDQDQNIYEIDQQQHQLNSPQEHKEQILSILQSDKQIEIQDETPEAPEILQHGVIIFTIYGLITLFVCSAKPSFLDVLVCHGLMFTILMDRFEPFHIKLVGAGLLASILYDILWMKQYHLWWYSDDQNNPEWGLNAVNLLRFVLIFTYMQFLYKFVVCYYLYQFHRESIDPTKRYVFTIWKIQYKVGKNRESVSCQSFSYRLSEQGQGFSYKINLHCNDTIKSFWHDIPIYPIKDQYNIINVGIEIPKERLAKFEVSKTIKYNPIVQDQKKKKNSDEKELRYYAQFAPFNYGFIPQTWENSTVDLHDGFKGDDDPLDILEFSIQKEYKPGDIFQAKIIGAFCVLDQGEIDWKILVLNTEEADKFKINDFHDFEKQHSDISRLILNRFRYIKTFEGKKENSILFNNQIFDANKAIDIVKDGYKQYQDLLKDPKLNKKREEFQITE</sequence>
<feature type="transmembrane region" description="Helical" evidence="2">
    <location>
        <begin position="439"/>
        <end position="462"/>
    </location>
</feature>
<reference evidence="4" key="1">
    <citation type="submission" date="2021-01" db="EMBL/GenBank/DDBJ databases">
        <authorList>
            <consortium name="Genoscope - CEA"/>
            <person name="William W."/>
        </authorList>
    </citation>
    <scope>NUCLEOTIDE SEQUENCE</scope>
</reference>
<dbReference type="PANTHER" id="PTHR10286">
    <property type="entry name" value="INORGANIC PYROPHOSPHATASE"/>
    <property type="match status" value="1"/>
</dbReference>
<evidence type="ECO:0000256" key="2">
    <source>
        <dbReference type="SAM" id="Phobius"/>
    </source>
</evidence>